<evidence type="ECO:0000313" key="2">
    <source>
        <dbReference type="EMBL" id="GJT21443.1"/>
    </source>
</evidence>
<protein>
    <submittedName>
        <fullName evidence="2">Uncharacterized protein</fullName>
    </submittedName>
</protein>
<dbReference type="Proteomes" id="UP001151760">
    <property type="component" value="Unassembled WGS sequence"/>
</dbReference>
<feature type="region of interest" description="Disordered" evidence="1">
    <location>
        <begin position="99"/>
        <end position="139"/>
    </location>
</feature>
<dbReference type="EMBL" id="BQNB010013889">
    <property type="protein sequence ID" value="GJT21443.1"/>
    <property type="molecule type" value="Genomic_DNA"/>
</dbReference>
<sequence>MPTVSLSKRCYLSCCIWNELQYTGDVYEKMRVLCSCSVPDVPGYGSRVHTHDHGGFEAPDGSPDSILSYKYDPAEPHKIFEGHTLNVQKAIDGPKPVKGGFGASGGHQHHHQGGYGSGGHHHSKKAKYSGMGSSGGQGHLMAPFGPGMGFNPGVPPPGALTPVLGQALTALLASQGAVGIGNLLGGLGAANPQGSGYGNQGGAGYQQWWDSNMGQSCKSSKSYQRGATS</sequence>
<evidence type="ECO:0000256" key="1">
    <source>
        <dbReference type="SAM" id="MobiDB-lite"/>
    </source>
</evidence>
<proteinExistence type="predicted"/>
<name>A0ABQ5C4B3_9ASTR</name>
<organism evidence="2 3">
    <name type="scientific">Tanacetum coccineum</name>
    <dbReference type="NCBI Taxonomy" id="301880"/>
    <lineage>
        <taxon>Eukaryota</taxon>
        <taxon>Viridiplantae</taxon>
        <taxon>Streptophyta</taxon>
        <taxon>Embryophyta</taxon>
        <taxon>Tracheophyta</taxon>
        <taxon>Spermatophyta</taxon>
        <taxon>Magnoliopsida</taxon>
        <taxon>eudicotyledons</taxon>
        <taxon>Gunneridae</taxon>
        <taxon>Pentapetalae</taxon>
        <taxon>asterids</taxon>
        <taxon>campanulids</taxon>
        <taxon>Asterales</taxon>
        <taxon>Asteraceae</taxon>
        <taxon>Asteroideae</taxon>
        <taxon>Anthemideae</taxon>
        <taxon>Anthemidinae</taxon>
        <taxon>Tanacetum</taxon>
    </lineage>
</organism>
<keyword evidence="3" id="KW-1185">Reference proteome</keyword>
<reference evidence="2" key="2">
    <citation type="submission" date="2022-01" db="EMBL/GenBank/DDBJ databases">
        <authorList>
            <person name="Yamashiro T."/>
            <person name="Shiraishi A."/>
            <person name="Satake H."/>
            <person name="Nakayama K."/>
        </authorList>
    </citation>
    <scope>NUCLEOTIDE SEQUENCE</scope>
</reference>
<reference evidence="2" key="1">
    <citation type="journal article" date="2022" name="Int. J. Mol. Sci.">
        <title>Draft Genome of Tanacetum Coccineum: Genomic Comparison of Closely Related Tanacetum-Family Plants.</title>
        <authorList>
            <person name="Yamashiro T."/>
            <person name="Shiraishi A."/>
            <person name="Nakayama K."/>
            <person name="Satake H."/>
        </authorList>
    </citation>
    <scope>NUCLEOTIDE SEQUENCE</scope>
</reference>
<accession>A0ABQ5C4B3</accession>
<gene>
    <name evidence="2" type="ORF">Tco_0891380</name>
</gene>
<comment type="caution">
    <text evidence="2">The sequence shown here is derived from an EMBL/GenBank/DDBJ whole genome shotgun (WGS) entry which is preliminary data.</text>
</comment>
<evidence type="ECO:0000313" key="3">
    <source>
        <dbReference type="Proteomes" id="UP001151760"/>
    </source>
</evidence>